<evidence type="ECO:0000313" key="2">
    <source>
        <dbReference type="EMBL" id="GGA90555.1"/>
    </source>
</evidence>
<feature type="transmembrane region" description="Helical" evidence="1">
    <location>
        <begin position="12"/>
        <end position="32"/>
    </location>
</feature>
<dbReference type="EMBL" id="BMDX01000032">
    <property type="protein sequence ID" value="GGA90555.1"/>
    <property type="molecule type" value="Genomic_DNA"/>
</dbReference>
<protein>
    <submittedName>
        <fullName evidence="2">Uncharacterized protein</fullName>
    </submittedName>
</protein>
<proteinExistence type="predicted"/>
<accession>A0A8J2UAI2</accession>
<feature type="transmembrane region" description="Helical" evidence="1">
    <location>
        <begin position="72"/>
        <end position="98"/>
    </location>
</feature>
<reference evidence="3" key="1">
    <citation type="journal article" date="2019" name="Int. J. Syst. Evol. Microbiol.">
        <title>The Global Catalogue of Microorganisms (GCM) 10K type strain sequencing project: providing services to taxonomists for standard genome sequencing and annotation.</title>
        <authorList>
            <consortium name="The Broad Institute Genomics Platform"/>
            <consortium name="The Broad Institute Genome Sequencing Center for Infectious Disease"/>
            <person name="Wu L."/>
            <person name="Ma J."/>
        </authorList>
    </citation>
    <scope>NUCLEOTIDE SEQUENCE [LARGE SCALE GENOMIC DNA]</scope>
    <source>
        <strain evidence="3">CGMCC 1.10130</strain>
    </source>
</reference>
<keyword evidence="1" id="KW-0472">Membrane</keyword>
<keyword evidence="1" id="KW-0812">Transmembrane</keyword>
<sequence>MTRANHLERIWKKLGIVILFILVVMSVVMNYAGDARILSMMFIAGNLGGYCAIHRSLFDYSDDDLAQLSQSWFALILPPLIGGILSMVLYVIFISGIISGELFPTIVKDEDIPNSFDAIFSQHAEGPSDYAKLIFWGFVAGFNEKYVTNIIDSIKTKA</sequence>
<keyword evidence="3" id="KW-1185">Reference proteome</keyword>
<dbReference type="Proteomes" id="UP000619743">
    <property type="component" value="Unassembled WGS sequence"/>
</dbReference>
<comment type="caution">
    <text evidence="2">The sequence shown here is derived from an EMBL/GenBank/DDBJ whole genome shotgun (WGS) entry which is preliminary data.</text>
</comment>
<evidence type="ECO:0000256" key="1">
    <source>
        <dbReference type="SAM" id="Phobius"/>
    </source>
</evidence>
<name>A0A8J2UAI2_9GAMM</name>
<dbReference type="OrthoDB" id="7594417at2"/>
<evidence type="ECO:0000313" key="3">
    <source>
        <dbReference type="Proteomes" id="UP000619743"/>
    </source>
</evidence>
<gene>
    <name evidence="2" type="ORF">GCM10011369_35860</name>
</gene>
<organism evidence="2 3">
    <name type="scientific">Neiella marina</name>
    <dbReference type="NCBI Taxonomy" id="508461"/>
    <lineage>
        <taxon>Bacteria</taxon>
        <taxon>Pseudomonadati</taxon>
        <taxon>Pseudomonadota</taxon>
        <taxon>Gammaproteobacteria</taxon>
        <taxon>Alteromonadales</taxon>
        <taxon>Echinimonadaceae</taxon>
        <taxon>Neiella</taxon>
    </lineage>
</organism>
<dbReference type="RefSeq" id="WP_087507635.1">
    <property type="nucleotide sequence ID" value="NZ_BMDX01000032.1"/>
</dbReference>
<dbReference type="AlphaFoldDB" id="A0A8J2UAI2"/>
<keyword evidence="1" id="KW-1133">Transmembrane helix</keyword>